<dbReference type="InterPro" id="IPR002938">
    <property type="entry name" value="FAD-bd"/>
</dbReference>
<dbReference type="EMBL" id="LLZU01000012">
    <property type="protein sequence ID" value="KRV49512.1"/>
    <property type="molecule type" value="Genomic_DNA"/>
</dbReference>
<dbReference type="STRING" id="76728.AQ490_20965"/>
<dbReference type="GO" id="GO:0016491">
    <property type="term" value="F:oxidoreductase activity"/>
    <property type="evidence" value="ECO:0007669"/>
    <property type="project" value="UniProtKB-KW"/>
</dbReference>
<dbReference type="Proteomes" id="UP000050867">
    <property type="component" value="Unassembled WGS sequence"/>
</dbReference>
<evidence type="ECO:0000259" key="2">
    <source>
        <dbReference type="Pfam" id="PF01494"/>
    </source>
</evidence>
<dbReference type="Pfam" id="PF01494">
    <property type="entry name" value="FAD_binding_3"/>
    <property type="match status" value="1"/>
</dbReference>
<dbReference type="PRINTS" id="PR00420">
    <property type="entry name" value="RNGMNOXGNASE"/>
</dbReference>
<dbReference type="InterPro" id="IPR050631">
    <property type="entry name" value="PheA/TfdB_FAD_monoxygenase"/>
</dbReference>
<sequence>MDVVVCGSGVAGLATACALGRLGLRVALLEKKRRQPAIAKGEILQPGSLDILHGWGVLPSLEARRAARLNRLVIREADGADLLAMDFGTLDNEWPWMLSHDHLTILECLGESLGASVRWQRGVLVSDVIRDAHGRVVGVRAEDGGRAYDVRARLVVAADGMSSRVRRLSGMSAEPVAYGHRLLSFELPTTPAVADEASAYTTRRGVVLVYPLPDDRTRVYVQVQADELRKADAARLQQWCDELVAGVPALGPLGEWFKKGLDRRQTLPVWRYRAPSLVRPGVALVGEAAHGAHPLAAQGMNTAIGDAHELAAQLAAADITREEAVDAALRAYETERARRIRHIHFMSHDVARLMTSTSRGAGTLSRRLLRGTARSARLRHLTTYNVSGLGMRPLGALDRFFQLGIVPDPRGARPTPSAE</sequence>
<dbReference type="GO" id="GO:0071949">
    <property type="term" value="F:FAD binding"/>
    <property type="evidence" value="ECO:0007669"/>
    <property type="project" value="InterPro"/>
</dbReference>
<keyword evidence="1" id="KW-0560">Oxidoreductase</keyword>
<comment type="caution">
    <text evidence="3">The sequence shown here is derived from an EMBL/GenBank/DDBJ whole genome shotgun (WGS) entry which is preliminary data.</text>
</comment>
<organism evidence="3 4">
    <name type="scientific">Wenjunlia vitaminophila</name>
    <name type="common">Streptomyces vitaminophilus</name>
    <dbReference type="NCBI Taxonomy" id="76728"/>
    <lineage>
        <taxon>Bacteria</taxon>
        <taxon>Bacillati</taxon>
        <taxon>Actinomycetota</taxon>
        <taxon>Actinomycetes</taxon>
        <taxon>Kitasatosporales</taxon>
        <taxon>Streptomycetaceae</taxon>
        <taxon>Wenjunlia</taxon>
    </lineage>
</organism>
<accession>A0A0T6LU24</accession>
<protein>
    <recommendedName>
        <fullName evidence="2">FAD-binding domain-containing protein</fullName>
    </recommendedName>
</protein>
<dbReference type="PANTHER" id="PTHR43476:SF5">
    <property type="entry name" value="FAD-DEPENDENT MONOOXYGENASE"/>
    <property type="match status" value="1"/>
</dbReference>
<keyword evidence="4" id="KW-1185">Reference proteome</keyword>
<dbReference type="InterPro" id="IPR036188">
    <property type="entry name" value="FAD/NAD-bd_sf"/>
</dbReference>
<feature type="domain" description="FAD-binding" evidence="2">
    <location>
        <begin position="2"/>
        <end position="342"/>
    </location>
</feature>
<evidence type="ECO:0000313" key="4">
    <source>
        <dbReference type="Proteomes" id="UP000050867"/>
    </source>
</evidence>
<dbReference type="SUPFAM" id="SSF51905">
    <property type="entry name" value="FAD/NAD(P)-binding domain"/>
    <property type="match status" value="1"/>
</dbReference>
<dbReference type="Gene3D" id="3.50.50.60">
    <property type="entry name" value="FAD/NAD(P)-binding domain"/>
    <property type="match status" value="2"/>
</dbReference>
<gene>
    <name evidence="3" type="ORF">AQ490_20965</name>
</gene>
<name>A0A0T6LU24_WENVI</name>
<dbReference type="eggNOG" id="COG0654">
    <property type="taxonomic scope" value="Bacteria"/>
</dbReference>
<reference evidence="3 4" key="1">
    <citation type="submission" date="2015-10" db="EMBL/GenBank/DDBJ databases">
        <title>Draft genome sequence of pyrrolomycin-producing Streptomyces vitaminophilus.</title>
        <authorList>
            <person name="Graham D.E."/>
            <person name="Mahan K.M."/>
            <person name="Klingeman D.M."/>
            <person name="Hettich R.L."/>
            <person name="Parry R.J."/>
        </authorList>
    </citation>
    <scope>NUCLEOTIDE SEQUENCE [LARGE SCALE GENOMIC DNA]</scope>
    <source>
        <strain evidence="3 4">ATCC 31673</strain>
    </source>
</reference>
<evidence type="ECO:0000313" key="3">
    <source>
        <dbReference type="EMBL" id="KRV49512.1"/>
    </source>
</evidence>
<dbReference type="OrthoDB" id="9769565at2"/>
<dbReference type="PANTHER" id="PTHR43476">
    <property type="entry name" value="3-(3-HYDROXY-PHENYL)PROPIONATE/3-HYDROXYCINNAMIC ACID HYDROXYLASE"/>
    <property type="match status" value="1"/>
</dbReference>
<evidence type="ECO:0000256" key="1">
    <source>
        <dbReference type="ARBA" id="ARBA00023002"/>
    </source>
</evidence>
<dbReference type="AlphaFoldDB" id="A0A0T6LU24"/>
<proteinExistence type="predicted"/>